<dbReference type="RefSeq" id="WP_088076972.1">
    <property type="nucleotide sequence ID" value="NZ_JAHQCR010000059.1"/>
</dbReference>
<name>A0ABS6JVY1_9BACI</name>
<dbReference type="InterPro" id="IPR016181">
    <property type="entry name" value="Acyl_CoA_acyltransferase"/>
</dbReference>
<sequence>MELETNRLKIIPCTADSVVIAQDRNYDLDPHITSYLEELAADSSLLYWGCWFVVRKSDGEVIGDIGFKGKPDKNKVVEVGYGLLEEYWNKGYATEAVGALIHWALNTPTVERVKAETLQNNHGSIRVLEKLGMKKVGETESMYLWET</sequence>
<dbReference type="InterPro" id="IPR000182">
    <property type="entry name" value="GNAT_dom"/>
</dbReference>
<organism evidence="2 3">
    <name type="scientific">Evansella alkalicola</name>
    <dbReference type="NCBI Taxonomy" id="745819"/>
    <lineage>
        <taxon>Bacteria</taxon>
        <taxon>Bacillati</taxon>
        <taxon>Bacillota</taxon>
        <taxon>Bacilli</taxon>
        <taxon>Bacillales</taxon>
        <taxon>Bacillaceae</taxon>
        <taxon>Evansella</taxon>
    </lineage>
</organism>
<dbReference type="InterPro" id="IPR051531">
    <property type="entry name" value="N-acetyltransferase"/>
</dbReference>
<dbReference type="EMBL" id="JAHQCR010000059">
    <property type="protein sequence ID" value="MBU9722747.1"/>
    <property type="molecule type" value="Genomic_DNA"/>
</dbReference>
<dbReference type="PANTHER" id="PTHR43792:SF13">
    <property type="entry name" value="ACETYLTRANSFERASE"/>
    <property type="match status" value="1"/>
</dbReference>
<proteinExistence type="predicted"/>
<evidence type="ECO:0000313" key="3">
    <source>
        <dbReference type="Proteomes" id="UP000790580"/>
    </source>
</evidence>
<protein>
    <submittedName>
        <fullName evidence="2">GNAT family N-acetyltransferase</fullName>
    </submittedName>
</protein>
<comment type="caution">
    <text evidence="2">The sequence shown here is derived from an EMBL/GenBank/DDBJ whole genome shotgun (WGS) entry which is preliminary data.</text>
</comment>
<dbReference type="CDD" id="cd04301">
    <property type="entry name" value="NAT_SF"/>
    <property type="match status" value="1"/>
</dbReference>
<feature type="domain" description="N-acetyltransferase" evidence="1">
    <location>
        <begin position="8"/>
        <end position="147"/>
    </location>
</feature>
<dbReference type="PANTHER" id="PTHR43792">
    <property type="entry name" value="GNAT FAMILY, PUTATIVE (AFU_ORTHOLOGUE AFUA_3G00765)-RELATED-RELATED"/>
    <property type="match status" value="1"/>
</dbReference>
<dbReference type="PROSITE" id="PS51186">
    <property type="entry name" value="GNAT"/>
    <property type="match status" value="1"/>
</dbReference>
<evidence type="ECO:0000259" key="1">
    <source>
        <dbReference type="PROSITE" id="PS51186"/>
    </source>
</evidence>
<evidence type="ECO:0000313" key="2">
    <source>
        <dbReference type="EMBL" id="MBU9722747.1"/>
    </source>
</evidence>
<dbReference type="Gene3D" id="3.40.630.30">
    <property type="match status" value="1"/>
</dbReference>
<keyword evidence="3" id="KW-1185">Reference proteome</keyword>
<gene>
    <name evidence="2" type="ORF">KS407_15120</name>
</gene>
<reference evidence="2 3" key="1">
    <citation type="submission" date="2021-06" db="EMBL/GenBank/DDBJ databases">
        <title>Bacillus sp. RD4P76, an endophyte from a halophyte.</title>
        <authorList>
            <person name="Sun J.-Q."/>
        </authorList>
    </citation>
    <scope>NUCLEOTIDE SEQUENCE [LARGE SCALE GENOMIC DNA]</scope>
    <source>
        <strain evidence="2 3">JCM 17098</strain>
    </source>
</reference>
<accession>A0ABS6JVY1</accession>
<dbReference type="SUPFAM" id="SSF55729">
    <property type="entry name" value="Acyl-CoA N-acyltransferases (Nat)"/>
    <property type="match status" value="1"/>
</dbReference>
<dbReference type="Proteomes" id="UP000790580">
    <property type="component" value="Unassembled WGS sequence"/>
</dbReference>
<dbReference type="Pfam" id="PF13302">
    <property type="entry name" value="Acetyltransf_3"/>
    <property type="match status" value="1"/>
</dbReference>